<dbReference type="Gene3D" id="3.10.105.10">
    <property type="entry name" value="Dipeptide-binding Protein, Domain 3"/>
    <property type="match status" value="1"/>
</dbReference>
<feature type="domain" description="Solute-binding protein family 5" evidence="8">
    <location>
        <begin position="75"/>
        <end position="518"/>
    </location>
</feature>
<keyword evidence="6" id="KW-0653">Protein transport</keyword>
<organism evidence="9 10">
    <name type="scientific">Streptococcus oricebi</name>
    <dbReference type="NCBI Taxonomy" id="1547447"/>
    <lineage>
        <taxon>Bacteria</taxon>
        <taxon>Bacillati</taxon>
        <taxon>Bacillota</taxon>
        <taxon>Bacilli</taxon>
        <taxon>Lactobacillales</taxon>
        <taxon>Streptococcaceae</taxon>
        <taxon>Streptococcus</taxon>
    </lineage>
</organism>
<keyword evidence="9" id="KW-0547">Nucleotide-binding</keyword>
<keyword evidence="3" id="KW-0813">Transport</keyword>
<dbReference type="PANTHER" id="PTHR30290:SF10">
    <property type="entry name" value="PERIPLASMIC OLIGOPEPTIDE-BINDING PROTEIN-RELATED"/>
    <property type="match status" value="1"/>
</dbReference>
<name>A0ABS5B5K5_9STRE</name>
<dbReference type="InterPro" id="IPR000914">
    <property type="entry name" value="SBP_5_dom"/>
</dbReference>
<evidence type="ECO:0000256" key="4">
    <source>
        <dbReference type="ARBA" id="ARBA00022729"/>
    </source>
</evidence>
<dbReference type="Pfam" id="PF00496">
    <property type="entry name" value="SBP_bac_5"/>
    <property type="match status" value="1"/>
</dbReference>
<keyword evidence="10" id="KW-1185">Reference proteome</keyword>
<sequence>MKSVKWFVTTGVLVTSSLLLVACGGGKAKDTSTYSYVYMSDPTTLDYTVSNRAVDSDVAGNLVDGLMETDKYGNLVPSLAKDWTVSKDGLTYTYKLRKDAKWYTSEGEEYADVKAEDFVTGLKHAVDAKSEAIYLVQNSVKGLDAYIKGEDKDFSHVGIKALDDHTIQYTLNQPESFWNSKTTMGILFPINAEFLKSQGKNFGAPKTSGILSNGPYLLKSLTSKSSIEYAKNPGYYDKDNVHVENVKLTFYDGSDQESLARGFSDGSYTIGAVYPNSSNYASIKKKYKDNIVYGPQNGTSYYYAFNLNRQAYNHTAKTSDGQKNATKEALLNKDFRQALNFAFNRTPYLAQVNGEDAANKQLRNTLVPPTFVQVGDKSFGSVVESKLQAYGDEWSGVKLDDAQDAFYSPEKAKAKLAKAKEALQAQGVEFPIHLDTPVNQSNTAGVQQAQSLKQSIESVLGKENVVIDIHQMSEDEEGKITYYAETAAQKDYDLAIGGWSADYQDPSSYLDIFNSAGASLNQFGLEAKDAAIIEKLGLADYEKLNQAADAITTDTDTRYEKYAESQAWLTDSSLILPYQSLGGRASLTKVKPFTKAYSWVGIKGEVYTFKYLEVQADPVTTKDYDAAYKKWQKEKEESNAKAKEELKKHIAD</sequence>
<dbReference type="InterPro" id="IPR023765">
    <property type="entry name" value="SBP_5_CS"/>
</dbReference>
<evidence type="ECO:0000256" key="6">
    <source>
        <dbReference type="ARBA" id="ARBA00022927"/>
    </source>
</evidence>
<dbReference type="EMBL" id="PRDG01000005">
    <property type="protein sequence ID" value="MBP2624090.1"/>
    <property type="molecule type" value="Genomic_DNA"/>
</dbReference>
<dbReference type="PANTHER" id="PTHR30290">
    <property type="entry name" value="PERIPLASMIC BINDING COMPONENT OF ABC TRANSPORTER"/>
    <property type="match status" value="1"/>
</dbReference>
<comment type="caution">
    <text evidence="9">The sequence shown here is derived from an EMBL/GenBank/DDBJ whole genome shotgun (WGS) entry which is preliminary data.</text>
</comment>
<dbReference type="RefSeq" id="WP_209628740.1">
    <property type="nucleotide sequence ID" value="NZ_PRDG01000005.1"/>
</dbReference>
<accession>A0ABS5B5K5</accession>
<gene>
    <name evidence="9" type="ORF">C4K46_09095</name>
</gene>
<evidence type="ECO:0000256" key="3">
    <source>
        <dbReference type="ARBA" id="ARBA00022448"/>
    </source>
</evidence>
<comment type="subcellular location">
    <subcellularLocation>
        <location evidence="1">Cell membrane</location>
        <topology evidence="1">Lipid-anchor</topology>
    </subcellularLocation>
</comment>
<feature type="signal peptide" evidence="7">
    <location>
        <begin position="1"/>
        <end position="28"/>
    </location>
</feature>
<dbReference type="CDD" id="cd08504">
    <property type="entry name" value="PBP2_OppA"/>
    <property type="match status" value="1"/>
</dbReference>
<keyword evidence="9" id="KW-0067">ATP-binding</keyword>
<evidence type="ECO:0000256" key="5">
    <source>
        <dbReference type="ARBA" id="ARBA00022856"/>
    </source>
</evidence>
<dbReference type="Gene3D" id="3.40.190.10">
    <property type="entry name" value="Periplasmic binding protein-like II"/>
    <property type="match status" value="1"/>
</dbReference>
<dbReference type="SUPFAM" id="SSF53850">
    <property type="entry name" value="Periplasmic binding protein-like II"/>
    <property type="match status" value="1"/>
</dbReference>
<dbReference type="PROSITE" id="PS01040">
    <property type="entry name" value="SBP_BACTERIAL_5"/>
    <property type="match status" value="1"/>
</dbReference>
<dbReference type="GO" id="GO:0005524">
    <property type="term" value="F:ATP binding"/>
    <property type="evidence" value="ECO:0007669"/>
    <property type="project" value="UniProtKB-KW"/>
</dbReference>
<keyword evidence="5" id="KW-0571">Peptide transport</keyword>
<evidence type="ECO:0000313" key="9">
    <source>
        <dbReference type="EMBL" id="MBP2624090.1"/>
    </source>
</evidence>
<dbReference type="Proteomes" id="UP001519296">
    <property type="component" value="Unassembled WGS sequence"/>
</dbReference>
<dbReference type="PROSITE" id="PS51257">
    <property type="entry name" value="PROKAR_LIPOPROTEIN"/>
    <property type="match status" value="1"/>
</dbReference>
<evidence type="ECO:0000256" key="7">
    <source>
        <dbReference type="SAM" id="SignalP"/>
    </source>
</evidence>
<evidence type="ECO:0000259" key="8">
    <source>
        <dbReference type="Pfam" id="PF00496"/>
    </source>
</evidence>
<protein>
    <submittedName>
        <fullName evidence="9">Peptide ABC transporter ATP-binding protein</fullName>
    </submittedName>
</protein>
<evidence type="ECO:0000256" key="2">
    <source>
        <dbReference type="ARBA" id="ARBA00005695"/>
    </source>
</evidence>
<dbReference type="Gene3D" id="3.90.76.10">
    <property type="entry name" value="Dipeptide-binding Protein, Domain 1"/>
    <property type="match status" value="1"/>
</dbReference>
<evidence type="ECO:0000313" key="10">
    <source>
        <dbReference type="Proteomes" id="UP001519296"/>
    </source>
</evidence>
<keyword evidence="4 7" id="KW-0732">Signal</keyword>
<dbReference type="InterPro" id="IPR039424">
    <property type="entry name" value="SBP_5"/>
</dbReference>
<evidence type="ECO:0000256" key="1">
    <source>
        <dbReference type="ARBA" id="ARBA00004193"/>
    </source>
</evidence>
<comment type="similarity">
    <text evidence="2">Belongs to the bacterial solute-binding protein 5 family.</text>
</comment>
<proteinExistence type="inferred from homology"/>
<reference evidence="9 10" key="1">
    <citation type="submission" date="2018-02" db="EMBL/GenBank/DDBJ databases">
        <title>Draft genome sequence of Streptococcus oricebi CCUG 70868T type strain.</title>
        <authorList>
            <person name="Mendez V."/>
            <person name="Salva-Serra F."/>
            <person name="Jaen-Luchoro D."/>
            <person name="Gonzales-Siles L."/>
            <person name="Karlsson R."/>
            <person name="Engstrom-Jakobsson H."/>
            <person name="Busquets A."/>
            <person name="Gomila M."/>
            <person name="Pineiro-Iglesias B."/>
            <person name="Bennasar-Figueras A."/>
            <person name="Seeger M."/>
            <person name="Moore E."/>
        </authorList>
    </citation>
    <scope>NUCLEOTIDE SEQUENCE [LARGE SCALE GENOMIC DNA]</scope>
    <source>
        <strain evidence="9 10">CCUG 70868</strain>
    </source>
</reference>
<feature type="chain" id="PRO_5047172702" evidence="7">
    <location>
        <begin position="29"/>
        <end position="652"/>
    </location>
</feature>